<dbReference type="PANTHER" id="PTHR14554">
    <property type="entry name" value="GENE, 49416-RELATED"/>
    <property type="match status" value="1"/>
</dbReference>
<organism evidence="2 3">
    <name type="scientific">Chiloscyllium punctatum</name>
    <name type="common">Brownbanded bambooshark</name>
    <name type="synonym">Hemiscyllium punctatum</name>
    <dbReference type="NCBI Taxonomy" id="137246"/>
    <lineage>
        <taxon>Eukaryota</taxon>
        <taxon>Metazoa</taxon>
        <taxon>Chordata</taxon>
        <taxon>Craniata</taxon>
        <taxon>Vertebrata</taxon>
        <taxon>Chondrichthyes</taxon>
        <taxon>Elasmobranchii</taxon>
        <taxon>Galeomorphii</taxon>
        <taxon>Galeoidea</taxon>
        <taxon>Orectolobiformes</taxon>
        <taxon>Hemiscylliidae</taxon>
        <taxon>Chiloscyllium</taxon>
    </lineage>
</organism>
<evidence type="ECO:0000256" key="1">
    <source>
        <dbReference type="SAM" id="MobiDB-lite"/>
    </source>
</evidence>
<dbReference type="Proteomes" id="UP000287033">
    <property type="component" value="Unassembled WGS sequence"/>
</dbReference>
<keyword evidence="3" id="KW-1185">Reference proteome</keyword>
<dbReference type="OMA" id="ATSKWIR"/>
<feature type="non-terminal residue" evidence="2">
    <location>
        <position position="1"/>
    </location>
</feature>
<proteinExistence type="predicted"/>
<sequence>ELQKNILKRRRLLRKKKKKRVIVGAVIDKGLITSHHLKKRCSSKRANITLSGKKKRKLQKQIRHSQRERSAMDVEPATSKWIRPSASMEVKKTGSKVVTVEMKDEEMVE</sequence>
<reference evidence="2 3" key="1">
    <citation type="journal article" date="2018" name="Nat. Ecol. Evol.">
        <title>Shark genomes provide insights into elasmobranch evolution and the origin of vertebrates.</title>
        <authorList>
            <person name="Hara Y"/>
            <person name="Yamaguchi K"/>
            <person name="Onimaru K"/>
            <person name="Kadota M"/>
            <person name="Koyanagi M"/>
            <person name="Keeley SD"/>
            <person name="Tatsumi K"/>
            <person name="Tanaka K"/>
            <person name="Motone F"/>
            <person name="Kageyama Y"/>
            <person name="Nozu R"/>
            <person name="Adachi N"/>
            <person name="Nishimura O"/>
            <person name="Nakagawa R"/>
            <person name="Tanegashima C"/>
            <person name="Kiyatake I"/>
            <person name="Matsumoto R"/>
            <person name="Murakumo K"/>
            <person name="Nishida K"/>
            <person name="Terakita A"/>
            <person name="Kuratani S"/>
            <person name="Sato K"/>
            <person name="Hyodo S Kuraku.S."/>
        </authorList>
    </citation>
    <scope>NUCLEOTIDE SEQUENCE [LARGE SCALE GENOMIC DNA]</scope>
</reference>
<dbReference type="Pfam" id="PF17719">
    <property type="entry name" value="DUF5564"/>
    <property type="match status" value="1"/>
</dbReference>
<feature type="compositionally biased region" description="Basic residues" evidence="1">
    <location>
        <begin position="52"/>
        <end position="64"/>
    </location>
</feature>
<dbReference type="OrthoDB" id="6147870at2759"/>
<dbReference type="AlphaFoldDB" id="A0A401RK36"/>
<protein>
    <submittedName>
        <fullName evidence="2">Uncharacterized protein</fullName>
    </submittedName>
</protein>
<gene>
    <name evidence="2" type="ORF">chiPu_0020819</name>
</gene>
<evidence type="ECO:0000313" key="2">
    <source>
        <dbReference type="EMBL" id="GCC18505.1"/>
    </source>
</evidence>
<dbReference type="InterPro" id="IPR037691">
    <property type="entry name" value="C11orf98"/>
</dbReference>
<evidence type="ECO:0000313" key="3">
    <source>
        <dbReference type="Proteomes" id="UP000287033"/>
    </source>
</evidence>
<dbReference type="PANTHER" id="PTHR14554:SF1">
    <property type="entry name" value="CHROMOSOME 11 OPEN READING FRAME 98"/>
    <property type="match status" value="1"/>
</dbReference>
<feature type="region of interest" description="Disordered" evidence="1">
    <location>
        <begin position="50"/>
        <end position="77"/>
    </location>
</feature>
<accession>A0A401RK36</accession>
<dbReference type="EMBL" id="BEZZ01002976">
    <property type="protein sequence ID" value="GCC18505.1"/>
    <property type="molecule type" value="Genomic_DNA"/>
</dbReference>
<comment type="caution">
    <text evidence="2">The sequence shown here is derived from an EMBL/GenBank/DDBJ whole genome shotgun (WGS) entry which is preliminary data.</text>
</comment>
<name>A0A401RK36_CHIPU</name>